<dbReference type="Pfam" id="PF00248">
    <property type="entry name" value="Aldo_ket_red"/>
    <property type="match status" value="1"/>
</dbReference>
<dbReference type="FunFam" id="3.20.20.100:FF:000004">
    <property type="entry name" value="Oxidoreductase, aldo/keto reductase"/>
    <property type="match status" value="1"/>
</dbReference>
<dbReference type="Proteomes" id="UP000186406">
    <property type="component" value="Unassembled WGS sequence"/>
</dbReference>
<keyword evidence="4" id="KW-1185">Reference proteome</keyword>
<dbReference type="SUPFAM" id="SSF51430">
    <property type="entry name" value="NAD(P)-linked oxidoreductase"/>
    <property type="match status" value="1"/>
</dbReference>
<dbReference type="GO" id="GO:0016491">
    <property type="term" value="F:oxidoreductase activity"/>
    <property type="evidence" value="ECO:0007669"/>
    <property type="project" value="UniProtKB-KW"/>
</dbReference>
<sequence>MEYRPLGRSGLKVSTITLGTMTMGGGGQFAQTGTAGVSEARRQIDLCLDAGVNLIDTADMYSTGICEEVVGEALGGRRKDGVLIATKARFAMGPGPNDAGLSRYHLIRACEASLRRLRTDVIDLYQLHEWDGATPLEETLEALDILVRQGKVRYVGCSNYSGWHIMKALGVSERQRLPRFVSQQIHYTLEAREAEYELVPISLDQGLGILVWSPLASGLLSGKHRRGVTPEGTRQFAGWDEPPIRDEDRLWRIVDTLVEIGDARGVSAAQIALAWTLGRPAIASVVIGGRTEAQLRDNLAAADLKLSADERGRLDTVSAPPLLYPYWHQAATARDRLSPADLSLLGPHL</sequence>
<reference evidence="3 4" key="1">
    <citation type="submission" date="2016-12" db="EMBL/GenBank/DDBJ databases">
        <authorList>
            <person name="Song W.-J."/>
            <person name="Kurnit D.M."/>
        </authorList>
    </citation>
    <scope>NUCLEOTIDE SEQUENCE [LARGE SCALE GENOMIC DNA]</scope>
    <source>
        <strain evidence="3 4">DSM 19599</strain>
    </source>
</reference>
<name>A0A1M7Z8F2_9HYPH</name>
<dbReference type="GO" id="GO:0005829">
    <property type="term" value="C:cytosol"/>
    <property type="evidence" value="ECO:0007669"/>
    <property type="project" value="TreeGrafter"/>
</dbReference>
<accession>A0A1M7Z8F2</accession>
<protein>
    <submittedName>
        <fullName evidence="3">Predicted oxidoreductase</fullName>
    </submittedName>
</protein>
<dbReference type="InterPro" id="IPR023210">
    <property type="entry name" value="NADP_OxRdtase_dom"/>
</dbReference>
<feature type="domain" description="NADP-dependent oxidoreductase" evidence="2">
    <location>
        <begin position="16"/>
        <end position="317"/>
    </location>
</feature>
<dbReference type="OrthoDB" id="9803483at2"/>
<gene>
    <name evidence="3" type="ORF">SAMN02745172_00622</name>
</gene>
<evidence type="ECO:0000313" key="4">
    <source>
        <dbReference type="Proteomes" id="UP000186406"/>
    </source>
</evidence>
<dbReference type="InterPro" id="IPR036812">
    <property type="entry name" value="NAD(P)_OxRdtase_dom_sf"/>
</dbReference>
<dbReference type="EMBL" id="FRXO01000001">
    <property type="protein sequence ID" value="SHO61145.1"/>
    <property type="molecule type" value="Genomic_DNA"/>
</dbReference>
<dbReference type="InterPro" id="IPR050523">
    <property type="entry name" value="AKR_Detox_Biosynth"/>
</dbReference>
<dbReference type="AlphaFoldDB" id="A0A1M7Z8F2"/>
<evidence type="ECO:0000313" key="3">
    <source>
        <dbReference type="EMBL" id="SHO61145.1"/>
    </source>
</evidence>
<dbReference type="PANTHER" id="PTHR43364">
    <property type="entry name" value="NADH-SPECIFIC METHYLGLYOXAL REDUCTASE-RELATED"/>
    <property type="match status" value="1"/>
</dbReference>
<evidence type="ECO:0000256" key="1">
    <source>
        <dbReference type="ARBA" id="ARBA00023002"/>
    </source>
</evidence>
<dbReference type="RefSeq" id="WP_073625684.1">
    <property type="nucleotide sequence ID" value="NZ_FRXO01000001.1"/>
</dbReference>
<evidence type="ECO:0000259" key="2">
    <source>
        <dbReference type="Pfam" id="PF00248"/>
    </source>
</evidence>
<keyword evidence="1" id="KW-0560">Oxidoreductase</keyword>
<organism evidence="3 4">
    <name type="scientific">Pseudoxanthobacter soli DSM 19599</name>
    <dbReference type="NCBI Taxonomy" id="1123029"/>
    <lineage>
        <taxon>Bacteria</taxon>
        <taxon>Pseudomonadati</taxon>
        <taxon>Pseudomonadota</taxon>
        <taxon>Alphaproteobacteria</taxon>
        <taxon>Hyphomicrobiales</taxon>
        <taxon>Segnochrobactraceae</taxon>
        <taxon>Pseudoxanthobacter</taxon>
    </lineage>
</organism>
<proteinExistence type="predicted"/>
<dbReference type="CDD" id="cd19091">
    <property type="entry name" value="AKR_PsAKR"/>
    <property type="match status" value="1"/>
</dbReference>
<dbReference type="STRING" id="1123029.SAMN02745172_00622"/>
<dbReference type="PANTHER" id="PTHR43364:SF18">
    <property type="entry name" value="OXIDOREDUCTASE"/>
    <property type="match status" value="1"/>
</dbReference>
<dbReference type="Gene3D" id="3.20.20.100">
    <property type="entry name" value="NADP-dependent oxidoreductase domain"/>
    <property type="match status" value="1"/>
</dbReference>